<dbReference type="InterPro" id="IPR003701">
    <property type="entry name" value="Mre11"/>
</dbReference>
<comment type="similarity">
    <text evidence="4 16 18">Belongs to the MRE11/RAD32 family.</text>
</comment>
<dbReference type="GO" id="GO:0060090">
    <property type="term" value="F:molecular adaptor activity"/>
    <property type="evidence" value="ECO:0007669"/>
    <property type="project" value="EnsemblFungi"/>
</dbReference>
<evidence type="ECO:0000256" key="16">
    <source>
        <dbReference type="PIRNR" id="PIRNR000882"/>
    </source>
</evidence>
<dbReference type="GO" id="GO:0000727">
    <property type="term" value="P:double-strand break repair via break-induced replication"/>
    <property type="evidence" value="ECO:0007669"/>
    <property type="project" value="EnsemblFungi"/>
</dbReference>
<proteinExistence type="inferred from homology"/>
<keyword evidence="6 16" id="KW-0540">Nuclease</keyword>
<dbReference type="eggNOG" id="KOG2310">
    <property type="taxonomic scope" value="Eukaryota"/>
</dbReference>
<dbReference type="InterPro" id="IPR041796">
    <property type="entry name" value="Mre11_N"/>
</dbReference>
<evidence type="ECO:0000256" key="15">
    <source>
        <dbReference type="ARBA" id="ARBA00023254"/>
    </source>
</evidence>
<dbReference type="InterPro" id="IPR038487">
    <property type="entry name" value="Mre11_capping_dom"/>
</dbReference>
<dbReference type="GO" id="GO:0003691">
    <property type="term" value="F:double-stranded telomeric DNA binding"/>
    <property type="evidence" value="ECO:0007669"/>
    <property type="project" value="EnsemblFungi"/>
</dbReference>
<dbReference type="GO" id="GO:0006284">
    <property type="term" value="P:base-excision repair"/>
    <property type="evidence" value="ECO:0007669"/>
    <property type="project" value="EnsemblFungi"/>
</dbReference>
<evidence type="ECO:0000313" key="21">
    <source>
        <dbReference type="EMBL" id="CCE90494.1"/>
    </source>
</evidence>
<keyword evidence="9 16" id="KW-0227">DNA damage</keyword>
<feature type="domain" description="Mre11 DNA-binding" evidence="20">
    <location>
        <begin position="291"/>
        <end position="475"/>
    </location>
</feature>
<dbReference type="GO" id="GO:0097552">
    <property type="term" value="P:mitochondrial double-strand break repair via homologous recombination"/>
    <property type="evidence" value="ECO:0007669"/>
    <property type="project" value="EnsemblFungi"/>
</dbReference>
<keyword evidence="22" id="KW-1185">Reference proteome</keyword>
<dbReference type="GO" id="GO:0030437">
    <property type="term" value="P:ascospore formation"/>
    <property type="evidence" value="ECO:0007669"/>
    <property type="project" value="EnsemblFungi"/>
</dbReference>
<feature type="compositionally biased region" description="Acidic residues" evidence="19">
    <location>
        <begin position="596"/>
        <end position="616"/>
    </location>
</feature>
<dbReference type="GO" id="GO:0035753">
    <property type="term" value="P:maintenance of DNA trinucleotide repeats"/>
    <property type="evidence" value="ECO:0007669"/>
    <property type="project" value="EnsemblFungi"/>
</dbReference>
<dbReference type="PANTHER" id="PTHR10139:SF1">
    <property type="entry name" value="DOUBLE-STRAND BREAK REPAIR PROTEIN MRE11"/>
    <property type="match status" value="1"/>
</dbReference>
<keyword evidence="13 16" id="KW-0464">Manganese</keyword>
<keyword evidence="15 16" id="KW-0469">Meiosis</keyword>
<evidence type="ECO:0000256" key="3">
    <source>
        <dbReference type="ARBA" id="ARBA00004286"/>
    </source>
</evidence>
<dbReference type="InterPro" id="IPR007281">
    <property type="entry name" value="Mre11_DNA-bd"/>
</dbReference>
<dbReference type="SMART" id="SM01347">
    <property type="entry name" value="Mre11_DNA_bind"/>
    <property type="match status" value="1"/>
</dbReference>
<evidence type="ECO:0000256" key="12">
    <source>
        <dbReference type="ARBA" id="ARBA00023204"/>
    </source>
</evidence>
<comment type="cofactor">
    <cofactor evidence="1 16">
        <name>Mn(2+)</name>
        <dbReference type="ChEBI" id="CHEBI:29035"/>
    </cofactor>
</comment>
<dbReference type="GO" id="GO:0000014">
    <property type="term" value="F:single-stranded DNA endodeoxyribonuclease activity"/>
    <property type="evidence" value="ECO:0007669"/>
    <property type="project" value="TreeGrafter"/>
</dbReference>
<dbReference type="Proteomes" id="UP000005627">
    <property type="component" value="Chromosome 2"/>
</dbReference>
<feature type="compositionally biased region" description="Basic residues" evidence="19">
    <location>
        <begin position="569"/>
        <end position="581"/>
    </location>
</feature>
<dbReference type="GeneID" id="11504573"/>
<keyword evidence="8 16" id="KW-0255">Endonuclease</keyword>
<feature type="region of interest" description="Disordered" evidence="19">
    <location>
        <begin position="548"/>
        <end position="668"/>
    </location>
</feature>
<dbReference type="GO" id="GO:0006303">
    <property type="term" value="P:double-strand break repair via nonhomologous end joining"/>
    <property type="evidence" value="ECO:0007669"/>
    <property type="project" value="EnsemblFungi"/>
</dbReference>
<keyword evidence="11 16" id="KW-0269">Exonuclease</keyword>
<evidence type="ECO:0000256" key="2">
    <source>
        <dbReference type="ARBA" id="ARBA00004123"/>
    </source>
</evidence>
<evidence type="ECO:0000313" key="22">
    <source>
        <dbReference type="Proteomes" id="UP000005627"/>
    </source>
</evidence>
<dbReference type="FunFam" id="3.60.21.10:FF:000011">
    <property type="entry name" value="Double-strand break repair protein"/>
    <property type="match status" value="1"/>
</dbReference>
<dbReference type="GO" id="GO:0006357">
    <property type="term" value="P:regulation of transcription by RNA polymerase II"/>
    <property type="evidence" value="ECO:0007669"/>
    <property type="project" value="EnsemblFungi"/>
</dbReference>
<dbReference type="RefSeq" id="XP_003679705.1">
    <property type="nucleotide sequence ID" value="XM_003679657.1"/>
</dbReference>
<dbReference type="EMBL" id="HE616743">
    <property type="protein sequence ID" value="CCE90494.1"/>
    <property type="molecule type" value="Genomic_DNA"/>
</dbReference>
<evidence type="ECO:0000256" key="14">
    <source>
        <dbReference type="ARBA" id="ARBA00023242"/>
    </source>
</evidence>
<dbReference type="NCBIfam" id="TIGR00583">
    <property type="entry name" value="mre11"/>
    <property type="match status" value="1"/>
</dbReference>
<feature type="compositionally biased region" description="Low complexity" evidence="19">
    <location>
        <begin position="637"/>
        <end position="653"/>
    </location>
</feature>
<name>G8ZPF0_TORDE</name>
<dbReference type="SUPFAM" id="SSF56300">
    <property type="entry name" value="Metallo-dependent phosphatases"/>
    <property type="match status" value="1"/>
</dbReference>
<evidence type="ECO:0000256" key="4">
    <source>
        <dbReference type="ARBA" id="ARBA00009028"/>
    </source>
</evidence>
<evidence type="ECO:0000256" key="1">
    <source>
        <dbReference type="ARBA" id="ARBA00001936"/>
    </source>
</evidence>
<dbReference type="PANTHER" id="PTHR10139">
    <property type="entry name" value="DOUBLE-STRAND BREAK REPAIR PROTEIN MRE11"/>
    <property type="match status" value="1"/>
</dbReference>
<comment type="subcellular location">
    <subcellularLocation>
        <location evidence="3">Chromosome</location>
    </subcellularLocation>
    <subcellularLocation>
        <location evidence="2 16">Nucleus</location>
    </subcellularLocation>
</comment>
<organism evidence="21 22">
    <name type="scientific">Torulaspora delbrueckii</name>
    <name type="common">Yeast</name>
    <name type="synonym">Candida colliculosa</name>
    <dbReference type="NCBI Taxonomy" id="4950"/>
    <lineage>
        <taxon>Eukaryota</taxon>
        <taxon>Fungi</taxon>
        <taxon>Dikarya</taxon>
        <taxon>Ascomycota</taxon>
        <taxon>Saccharomycotina</taxon>
        <taxon>Saccharomycetes</taxon>
        <taxon>Saccharomycetales</taxon>
        <taxon>Saccharomycetaceae</taxon>
        <taxon>Torulaspora</taxon>
    </lineage>
</organism>
<dbReference type="InterPro" id="IPR004843">
    <property type="entry name" value="Calcineurin-like_PHP"/>
</dbReference>
<evidence type="ECO:0000256" key="13">
    <source>
        <dbReference type="ARBA" id="ARBA00023211"/>
    </source>
</evidence>
<protein>
    <recommendedName>
        <fullName evidence="16">Double-strand break repair protein</fullName>
    </recommendedName>
</protein>
<evidence type="ECO:0000256" key="17">
    <source>
        <dbReference type="PIRSR" id="PIRSR000882-1"/>
    </source>
</evidence>
<dbReference type="GO" id="GO:0004017">
    <property type="term" value="F:AMP kinase activity"/>
    <property type="evidence" value="ECO:0007669"/>
    <property type="project" value="EnsemblFungi"/>
</dbReference>
<evidence type="ECO:0000256" key="19">
    <source>
        <dbReference type="SAM" id="MobiDB-lite"/>
    </source>
</evidence>
<feature type="compositionally biased region" description="Basic residues" evidence="19">
    <location>
        <begin position="621"/>
        <end position="636"/>
    </location>
</feature>
<dbReference type="Gene3D" id="3.30.110.110">
    <property type="entry name" value="Mre11, capping domain"/>
    <property type="match status" value="1"/>
</dbReference>
<dbReference type="PIRSF" id="PIRSF000882">
    <property type="entry name" value="DSB_repair_MRE11"/>
    <property type="match status" value="1"/>
</dbReference>
<keyword evidence="5" id="KW-0158">Chromosome</keyword>
<sequence length="668" mass="75646">MEYPDEDTIRILITTDNHVGYNENDPVAGDDSWRTFHEIMMIAKSNNVDMVLQGGDLFHVNKPSKKSMYQVMKSLRLACMGEKPCELELLSDPSKVFYYNEFTNVNYEDPNFNISIPVFAIAGNHDDATGESLLCPMDLLQVCGLVNHFGKVLEADKIQLMPLLFQKGKTKLALYGMASVRDERLFRTFKEGKVTFEVPSIREGEWFNLMCVHQNHTGHTNTAFLPEQFLPEFLDLVIWGHEHECIPHLVHNPTKKFDVLQPGSSVATSLCDAEAKPKNVFILELKYDTVPNLITIPLTTVRAFIMRSISLKDQEHLRPHDKDAITKFLVEQIEEMIQEANAETREKSQDAYDEEEEDAVSSLPLPLIRLRVDYSGPANGTSMIDYQVENPRRISNKFAGRVANGNTVIQFYKKTRTTGSTSRKKNNAINNTDIERLIHEGGGELEVQTLIDDLLKKMQLSLLPENGMNDAVKKFVDKDEKHALKEFIDHEVDNEVDILVSHKGFLQSDDPEQIKQLIKQVKKANNNSSSLNEMAAAENLLNTNEAASTRENTNQPEHLSENRITTEKRHTRTRKSPRKKAANADVSDSIVLSDDSHDEQDADDDIDIVLSDEEEDYSSRRSAKKPASKNTRKTSRRTTSTKTPATRTSATKTPKTDILSSLLARKRK</sequence>
<dbReference type="GO" id="GO:0031573">
    <property type="term" value="P:mitotic intra-S DNA damage checkpoint signaling"/>
    <property type="evidence" value="ECO:0007669"/>
    <property type="project" value="EnsemblFungi"/>
</dbReference>
<evidence type="ECO:0000256" key="8">
    <source>
        <dbReference type="ARBA" id="ARBA00022759"/>
    </source>
</evidence>
<dbReference type="GO" id="GO:0000723">
    <property type="term" value="P:telomere maintenance"/>
    <property type="evidence" value="ECO:0007669"/>
    <property type="project" value="EnsemblFungi"/>
</dbReference>
<evidence type="ECO:0000256" key="6">
    <source>
        <dbReference type="ARBA" id="ARBA00022722"/>
    </source>
</evidence>
<dbReference type="GO" id="GO:0010780">
    <property type="term" value="P:meiotic DNA double-strand break formation involved in reciprocal meiotic recombination"/>
    <property type="evidence" value="ECO:0007669"/>
    <property type="project" value="EnsemblFungi"/>
</dbReference>
<keyword evidence="10 16" id="KW-0378">Hydrolase</keyword>
<dbReference type="Pfam" id="PF04152">
    <property type="entry name" value="Mre11_DNA_bind"/>
    <property type="match status" value="1"/>
</dbReference>
<evidence type="ECO:0000256" key="7">
    <source>
        <dbReference type="ARBA" id="ARBA00022723"/>
    </source>
</evidence>
<dbReference type="GO" id="GO:0007095">
    <property type="term" value="P:mitotic G2 DNA damage checkpoint signaling"/>
    <property type="evidence" value="ECO:0007669"/>
    <property type="project" value="TreeGrafter"/>
</dbReference>
<dbReference type="STRING" id="1076872.G8ZPF0"/>
<dbReference type="FunCoup" id="G8ZPF0">
    <property type="interactions" value="1082"/>
</dbReference>
<keyword evidence="7" id="KW-0479">Metal-binding</keyword>
<comment type="function">
    <text evidence="16">Core component of the MRN complex, which plays a central role in double-strand break (DSB) repair, DNA recombination, maintenance of telomere integrity and meiosis. The MRN complex is involved in the repair of DNA double-strand breaks (DSBs) via homologous recombination (HR), an error-free mechanism which primarily occurs during S and G2 phases. The complex (1) mediates the end resection of damaged DNA, which generates proper single-stranded DNA, a key initial steps in HR, and is (2) required for the recruitment of other repair factors and efficient activation of ATM and ATR upon DNA damage. Within the MRN complex, MRE11 possesses both single-strand endonuclease activity and double-strand-specific 3'-5' exonuclease activity. MRE11 first endonucleolytically cleaves the 5' strand at DNA DSB ends to prevent non-homologous end joining (NHEJ) and licence HR. It then generates a single-stranded DNA gap via 3' to 5' exonucleolytic degradation, which is required for single-strand invasion and recombination.</text>
</comment>
<feature type="compositionally biased region" description="Basic and acidic residues" evidence="19">
    <location>
        <begin position="558"/>
        <end position="568"/>
    </location>
</feature>
<dbReference type="GO" id="GO:0030870">
    <property type="term" value="C:Mre11 complex"/>
    <property type="evidence" value="ECO:0007669"/>
    <property type="project" value="UniProtKB-UniRule"/>
</dbReference>
<dbReference type="OrthoDB" id="30417at2759"/>
<dbReference type="GO" id="GO:1990918">
    <property type="term" value="P:double-strand break repair involved in meiotic recombination"/>
    <property type="evidence" value="ECO:0007669"/>
    <property type="project" value="EnsemblFungi"/>
</dbReference>
<dbReference type="GO" id="GO:0062176">
    <property type="term" value="P:R-loop processing"/>
    <property type="evidence" value="ECO:0007669"/>
    <property type="project" value="EnsemblFungi"/>
</dbReference>
<reference evidence="21 22" key="1">
    <citation type="journal article" date="2011" name="Proc. Natl. Acad. Sci. U.S.A.">
        <title>Evolutionary erosion of yeast sex chromosomes by mating-type switching accidents.</title>
        <authorList>
            <person name="Gordon J.L."/>
            <person name="Armisen D."/>
            <person name="Proux-Wera E."/>
            <person name="Oheigeartaigh S.S."/>
            <person name="Byrne K.P."/>
            <person name="Wolfe K.H."/>
        </authorList>
    </citation>
    <scope>NUCLEOTIDE SEQUENCE [LARGE SCALE GENOMIC DNA]</scope>
    <source>
        <strain evidence="22">ATCC 10662 / CBS 1146 / NBRC 0425 / NCYC 2629 / NRRL Y-866</strain>
    </source>
</reference>
<dbReference type="GO" id="GO:0043047">
    <property type="term" value="F:single-stranded telomeric DNA binding"/>
    <property type="evidence" value="ECO:0007669"/>
    <property type="project" value="EnsemblFungi"/>
</dbReference>
<evidence type="ECO:0000256" key="5">
    <source>
        <dbReference type="ARBA" id="ARBA00022454"/>
    </source>
</evidence>
<evidence type="ECO:0000256" key="10">
    <source>
        <dbReference type="ARBA" id="ARBA00022801"/>
    </source>
</evidence>
<evidence type="ECO:0000256" key="18">
    <source>
        <dbReference type="RuleBase" id="RU003447"/>
    </source>
</evidence>
<keyword evidence="12 16" id="KW-0234">DNA repair</keyword>
<dbReference type="GO" id="GO:0140445">
    <property type="term" value="C:chromosome, telomeric repeat region"/>
    <property type="evidence" value="ECO:0007669"/>
    <property type="project" value="EnsemblFungi"/>
</dbReference>
<dbReference type="GO" id="GO:0008296">
    <property type="term" value="F:3'-5'-DNA exonuclease activity"/>
    <property type="evidence" value="ECO:0007669"/>
    <property type="project" value="EnsemblFungi"/>
</dbReference>
<dbReference type="InterPro" id="IPR029052">
    <property type="entry name" value="Metallo-depent_PP-like"/>
</dbReference>
<accession>G8ZPF0</accession>
<dbReference type="Gene3D" id="3.60.21.10">
    <property type="match status" value="1"/>
</dbReference>
<dbReference type="GO" id="GO:0035861">
    <property type="term" value="C:site of double-strand break"/>
    <property type="evidence" value="ECO:0007669"/>
    <property type="project" value="EnsemblFungi"/>
</dbReference>
<evidence type="ECO:0000259" key="20">
    <source>
        <dbReference type="SMART" id="SM01347"/>
    </source>
</evidence>
<dbReference type="GO" id="GO:0010791">
    <property type="term" value="P:DNA double-strand break processing involved in repair via synthesis-dependent strand annealing"/>
    <property type="evidence" value="ECO:0007669"/>
    <property type="project" value="EnsemblFungi"/>
</dbReference>
<evidence type="ECO:0000256" key="11">
    <source>
        <dbReference type="ARBA" id="ARBA00022839"/>
    </source>
</evidence>
<evidence type="ECO:0000256" key="9">
    <source>
        <dbReference type="ARBA" id="ARBA00022763"/>
    </source>
</evidence>
<feature type="active site" description="Proton donor" evidence="17">
    <location>
        <position position="125"/>
    </location>
</feature>
<dbReference type="GO" id="GO:0030145">
    <property type="term" value="F:manganese ion binding"/>
    <property type="evidence" value="ECO:0007669"/>
    <property type="project" value="UniProtKB-UniRule"/>
</dbReference>
<keyword evidence="14 16" id="KW-0539">Nucleus</keyword>
<dbReference type="GO" id="GO:0051880">
    <property type="term" value="F:G-quadruplex DNA binding"/>
    <property type="evidence" value="ECO:0007669"/>
    <property type="project" value="EnsemblFungi"/>
</dbReference>
<dbReference type="AlphaFoldDB" id="G8ZPF0"/>
<dbReference type="Pfam" id="PF00149">
    <property type="entry name" value="Metallophos"/>
    <property type="match status" value="1"/>
</dbReference>
<dbReference type="HOGENOM" id="CLU_009535_3_0_1"/>
<dbReference type="InParanoid" id="G8ZPF0"/>
<gene>
    <name evidence="21" type="primary">TDEL0B03650</name>
    <name evidence="21" type="ORF">TDEL_0B03650</name>
</gene>
<dbReference type="CDD" id="cd00840">
    <property type="entry name" value="MPP_Mre11_N"/>
    <property type="match status" value="1"/>
</dbReference>
<dbReference type="KEGG" id="tdl:TDEL_0B03650"/>